<dbReference type="Proteomes" id="UP000195221">
    <property type="component" value="Unassembled WGS sequence"/>
</dbReference>
<evidence type="ECO:0000313" key="4">
    <source>
        <dbReference type="EMBL" id="OTP75397.1"/>
    </source>
</evidence>
<sequence length="209" mass="23122">MTRRLLCALAGALIAAAPFRLAVAGAQQEQLLSASVQAGLSSALSDQASPEPVFPSVAAKTAWLTDKAVLLQRRMPEIADRVAFLKTVYYEATRAGLDPEMVLGLIQVESRFNKYALSPVGARGYMQVMPFWLNDIGRPTDDLFHLRTNLRYGCTILRYYLGLEHGNLFLALGRYNGSRGQETYPNLVLASWNKWRAPVSGFQRVALSQ</sequence>
<dbReference type="Gene3D" id="1.10.530.10">
    <property type="match status" value="1"/>
</dbReference>
<evidence type="ECO:0000256" key="1">
    <source>
        <dbReference type="ARBA" id="ARBA00007734"/>
    </source>
</evidence>
<evidence type="ECO:0000259" key="3">
    <source>
        <dbReference type="Pfam" id="PF01464"/>
    </source>
</evidence>
<evidence type="ECO:0000256" key="2">
    <source>
        <dbReference type="SAM" id="SignalP"/>
    </source>
</evidence>
<feature type="chain" id="PRO_5011306848" evidence="2">
    <location>
        <begin position="23"/>
        <end position="209"/>
    </location>
</feature>
<evidence type="ECO:0000313" key="5">
    <source>
        <dbReference type="Proteomes" id="UP000195221"/>
    </source>
</evidence>
<proteinExistence type="inferred from homology"/>
<dbReference type="EMBL" id="NBTZ01000050">
    <property type="protein sequence ID" value="OTP75397.1"/>
    <property type="molecule type" value="Genomic_DNA"/>
</dbReference>
<reference evidence="4 5" key="1">
    <citation type="submission" date="2017-03" db="EMBL/GenBank/DDBJ databases">
        <title>Genome analysis of strain PAMC 26577.</title>
        <authorList>
            <person name="Oh H.-M."/>
            <person name="Yang J.-A."/>
        </authorList>
    </citation>
    <scope>NUCLEOTIDE SEQUENCE [LARGE SCALE GENOMIC DNA]</scope>
    <source>
        <strain evidence="4 5">PAMC 26577</strain>
    </source>
</reference>
<dbReference type="InterPro" id="IPR023346">
    <property type="entry name" value="Lysozyme-like_dom_sf"/>
</dbReference>
<dbReference type="SUPFAM" id="SSF53955">
    <property type="entry name" value="Lysozyme-like"/>
    <property type="match status" value="1"/>
</dbReference>
<keyword evidence="2" id="KW-0732">Signal</keyword>
<dbReference type="AlphaFoldDB" id="A0A242MVD9"/>
<accession>A0A242MVD9</accession>
<feature type="signal peptide" evidence="2">
    <location>
        <begin position="1"/>
        <end position="22"/>
    </location>
</feature>
<name>A0A242MVD9_CABSO</name>
<dbReference type="InterPro" id="IPR008258">
    <property type="entry name" value="Transglycosylase_SLT_dom_1"/>
</dbReference>
<comment type="caution">
    <text evidence="4">The sequence shown here is derived from an EMBL/GenBank/DDBJ whole genome shotgun (WGS) entry which is preliminary data.</text>
</comment>
<dbReference type="PANTHER" id="PTHR37423">
    <property type="entry name" value="SOLUBLE LYTIC MUREIN TRANSGLYCOSYLASE-RELATED"/>
    <property type="match status" value="1"/>
</dbReference>
<protein>
    <submittedName>
        <fullName evidence="4">Soluble lytic murein transglycosylase and related regulatory protein</fullName>
    </submittedName>
</protein>
<dbReference type="PANTHER" id="PTHR37423:SF2">
    <property type="entry name" value="MEMBRANE-BOUND LYTIC MUREIN TRANSGLYCOSYLASE C"/>
    <property type="match status" value="1"/>
</dbReference>
<gene>
    <name evidence="4" type="ORF">PAMC26577_13310</name>
</gene>
<feature type="domain" description="Transglycosylase SLT" evidence="3">
    <location>
        <begin position="91"/>
        <end position="181"/>
    </location>
</feature>
<comment type="similarity">
    <text evidence="1">Belongs to the transglycosylase Slt family.</text>
</comment>
<organism evidence="4 5">
    <name type="scientific">Caballeronia sordidicola</name>
    <name type="common">Burkholderia sordidicola</name>
    <dbReference type="NCBI Taxonomy" id="196367"/>
    <lineage>
        <taxon>Bacteria</taxon>
        <taxon>Pseudomonadati</taxon>
        <taxon>Pseudomonadota</taxon>
        <taxon>Betaproteobacteria</taxon>
        <taxon>Burkholderiales</taxon>
        <taxon>Burkholderiaceae</taxon>
        <taxon>Caballeronia</taxon>
    </lineage>
</organism>
<dbReference type="RefSeq" id="WP_075357344.1">
    <property type="nucleotide sequence ID" value="NZ_MSRG01000009.1"/>
</dbReference>
<dbReference type="Pfam" id="PF01464">
    <property type="entry name" value="SLT"/>
    <property type="match status" value="1"/>
</dbReference>